<sequence length="131" mass="14618">MMKFRSIFLVGLFSCGNILPVESFNSTLSNVWNNFKNVINNKNFYYPVTILTGTGIVSAILYENSEIFREKVTSIKNKAENIISDDIVIPAVIKWEEIKDEGLNDKEATVLSIAGGLLLGSVAYYITSRKS</sequence>
<evidence type="ECO:0000313" key="3">
    <source>
        <dbReference type="Proteomes" id="UP000018769"/>
    </source>
</evidence>
<keyword evidence="1" id="KW-0472">Membrane</keyword>
<protein>
    <submittedName>
        <fullName evidence="2">Uncharacterized protein</fullName>
    </submittedName>
</protein>
<keyword evidence="1" id="KW-0812">Transmembrane</keyword>
<reference evidence="2 3" key="1">
    <citation type="journal article" date="2015" name="Biol. Direct">
        <title>Babela massiliensis, a representative of a widespread bacterial phylum with unusual adaptations to parasitism in amoebae.</title>
        <authorList>
            <person name="Pagnier I."/>
            <person name="Yutin N."/>
            <person name="Croce O."/>
            <person name="Makarova K.S."/>
            <person name="Wolf Y.I."/>
            <person name="Benamar S."/>
            <person name="Raoult D."/>
            <person name="Koonin E.V."/>
            <person name="La Scola B."/>
        </authorList>
    </citation>
    <scope>NUCLEOTIDE SEQUENCE [LARGE SCALE GENOMIC DNA]</scope>
    <source>
        <strain evidence="3">BABL1</strain>
    </source>
</reference>
<name>V6DFZ6_9BACT</name>
<feature type="transmembrane region" description="Helical" evidence="1">
    <location>
        <begin position="44"/>
        <end position="62"/>
    </location>
</feature>
<dbReference type="EMBL" id="HG793133">
    <property type="protein sequence ID" value="CDK30475.1"/>
    <property type="molecule type" value="Genomic_DNA"/>
</dbReference>
<dbReference type="STRING" id="673862.BABL1_gene_543"/>
<dbReference type="HOGENOM" id="CLU_1923724_0_0_7"/>
<evidence type="ECO:0000313" key="2">
    <source>
        <dbReference type="EMBL" id="CDK30475.1"/>
    </source>
</evidence>
<dbReference type="Proteomes" id="UP000018769">
    <property type="component" value="Chromosome I"/>
</dbReference>
<dbReference type="RefSeq" id="WP_023791656.1">
    <property type="nucleotide sequence ID" value="NC_023003.1"/>
</dbReference>
<organism evidence="2 3">
    <name type="scientific">Candidatus Babela massiliensis</name>
    <dbReference type="NCBI Taxonomy" id="673862"/>
    <lineage>
        <taxon>Bacteria</taxon>
        <taxon>Candidatus Babelota</taxon>
        <taxon>Candidatus Babeliae</taxon>
        <taxon>Candidatus Babeliales</taxon>
        <taxon>Candidatus Babeliaceae</taxon>
        <taxon>Candidatus Babela</taxon>
    </lineage>
</organism>
<accession>V6DFZ6</accession>
<proteinExistence type="predicted"/>
<dbReference type="KEGG" id="dpb:BABL1_gene_543"/>
<dbReference type="AlphaFoldDB" id="V6DFZ6"/>
<evidence type="ECO:0000256" key="1">
    <source>
        <dbReference type="SAM" id="Phobius"/>
    </source>
</evidence>
<gene>
    <name evidence="2" type="ORF">BABL1_gene_543</name>
</gene>
<keyword evidence="3" id="KW-1185">Reference proteome</keyword>
<feature type="transmembrane region" description="Helical" evidence="1">
    <location>
        <begin position="108"/>
        <end position="126"/>
    </location>
</feature>
<keyword evidence="1" id="KW-1133">Transmembrane helix</keyword>